<evidence type="ECO:0000313" key="11">
    <source>
        <dbReference type="Proteomes" id="UP000632498"/>
    </source>
</evidence>
<evidence type="ECO:0000256" key="5">
    <source>
        <dbReference type="ARBA" id="ARBA00022692"/>
    </source>
</evidence>
<keyword evidence="5 8" id="KW-0812">Transmembrane</keyword>
<evidence type="ECO:0000259" key="9">
    <source>
        <dbReference type="PROSITE" id="PS50928"/>
    </source>
</evidence>
<dbReference type="InterPro" id="IPR035906">
    <property type="entry name" value="MetI-like_sf"/>
</dbReference>
<dbReference type="PANTHER" id="PTHR43357:SF4">
    <property type="entry name" value="INNER MEMBRANE ABC TRANSPORTER PERMEASE PROTEIN YDCV"/>
    <property type="match status" value="1"/>
</dbReference>
<dbReference type="Gene3D" id="1.10.3720.10">
    <property type="entry name" value="MetI-like"/>
    <property type="match status" value="1"/>
</dbReference>
<keyword evidence="6 8" id="KW-1133">Transmembrane helix</keyword>
<comment type="similarity">
    <text evidence="8">Belongs to the binding-protein-dependent transport system permease family.</text>
</comment>
<keyword evidence="11" id="KW-1185">Reference proteome</keyword>
<comment type="subcellular location">
    <subcellularLocation>
        <location evidence="1">Cell inner membrane</location>
        <topology evidence="1">Multi-pass membrane protein</topology>
    </subcellularLocation>
    <subcellularLocation>
        <location evidence="8">Cell membrane</location>
        <topology evidence="8">Multi-pass membrane protein</topology>
    </subcellularLocation>
</comment>
<feature type="transmembrane region" description="Helical" evidence="8">
    <location>
        <begin position="16"/>
        <end position="41"/>
    </location>
</feature>
<gene>
    <name evidence="10" type="ORF">GCM10011332_08640</name>
</gene>
<dbReference type="PANTHER" id="PTHR43357">
    <property type="entry name" value="INNER MEMBRANE ABC TRANSPORTER PERMEASE PROTEIN YDCV"/>
    <property type="match status" value="1"/>
</dbReference>
<dbReference type="GO" id="GO:0005886">
    <property type="term" value="C:plasma membrane"/>
    <property type="evidence" value="ECO:0007669"/>
    <property type="project" value="UniProtKB-SubCell"/>
</dbReference>
<accession>A0A917BWJ0</accession>
<name>A0A917BWJ0_9PROT</name>
<feature type="domain" description="ABC transmembrane type-1" evidence="9">
    <location>
        <begin position="72"/>
        <end position="260"/>
    </location>
</feature>
<organism evidence="10 11">
    <name type="scientific">Terasakiella brassicae</name>
    <dbReference type="NCBI Taxonomy" id="1634917"/>
    <lineage>
        <taxon>Bacteria</taxon>
        <taxon>Pseudomonadati</taxon>
        <taxon>Pseudomonadota</taxon>
        <taxon>Alphaproteobacteria</taxon>
        <taxon>Rhodospirillales</taxon>
        <taxon>Terasakiellaceae</taxon>
        <taxon>Terasakiella</taxon>
    </lineage>
</organism>
<evidence type="ECO:0000313" key="10">
    <source>
        <dbReference type="EMBL" id="GGF57442.1"/>
    </source>
</evidence>
<feature type="transmembrane region" description="Helical" evidence="8">
    <location>
        <begin position="110"/>
        <end position="131"/>
    </location>
</feature>
<feature type="transmembrane region" description="Helical" evidence="8">
    <location>
        <begin position="238"/>
        <end position="260"/>
    </location>
</feature>
<feature type="transmembrane region" description="Helical" evidence="8">
    <location>
        <begin position="76"/>
        <end position="98"/>
    </location>
</feature>
<evidence type="ECO:0000256" key="7">
    <source>
        <dbReference type="ARBA" id="ARBA00023136"/>
    </source>
</evidence>
<dbReference type="AlphaFoldDB" id="A0A917BWJ0"/>
<keyword evidence="4" id="KW-0997">Cell inner membrane</keyword>
<dbReference type="EMBL" id="BMHV01000005">
    <property type="protein sequence ID" value="GGF57442.1"/>
    <property type="molecule type" value="Genomic_DNA"/>
</dbReference>
<feature type="transmembrane region" description="Helical" evidence="8">
    <location>
        <begin position="184"/>
        <end position="206"/>
    </location>
</feature>
<feature type="transmembrane region" description="Helical" evidence="8">
    <location>
        <begin position="143"/>
        <end position="163"/>
    </location>
</feature>
<keyword evidence="7 8" id="KW-0472">Membrane</keyword>
<keyword evidence="2 8" id="KW-0813">Transport</keyword>
<dbReference type="Proteomes" id="UP000632498">
    <property type="component" value="Unassembled WGS sequence"/>
</dbReference>
<dbReference type="RefSeq" id="WP_188662023.1">
    <property type="nucleotide sequence ID" value="NZ_BMHV01000005.1"/>
</dbReference>
<dbReference type="PROSITE" id="PS50928">
    <property type="entry name" value="ABC_TM1"/>
    <property type="match status" value="1"/>
</dbReference>
<keyword evidence="3" id="KW-1003">Cell membrane</keyword>
<sequence length="274" mass="29436">MQLQPYATTGQKIWHYTFLTIAGGGLLFLVLPILVIIPLSFNSTSFLSYPLSGFSFRWYEEVFTSDVWVNAIQNSLMIGAASAFFATVLGTLAAMGLTRTDFRGKGAVNALLVSPMIVPIVISALGLYFFFAELGLNATYTGLILAHTALGAPFVVITVTATLQGFDNNMIRAAASLGANPVTVFFTVVLPLILPGVVSGALFAFATSFDEVVVVLFSAGPEQRTLPRQMFDGIKENITPAIMAAATLLIVFAFALLTVLEYLRRRSEKLNGAS</sequence>
<reference evidence="10" key="2">
    <citation type="submission" date="2020-09" db="EMBL/GenBank/DDBJ databases">
        <authorList>
            <person name="Sun Q."/>
            <person name="Zhou Y."/>
        </authorList>
    </citation>
    <scope>NUCLEOTIDE SEQUENCE</scope>
    <source>
        <strain evidence="10">CGMCC 1.15254</strain>
    </source>
</reference>
<dbReference type="Pfam" id="PF00528">
    <property type="entry name" value="BPD_transp_1"/>
    <property type="match status" value="1"/>
</dbReference>
<dbReference type="CDD" id="cd06261">
    <property type="entry name" value="TM_PBP2"/>
    <property type="match status" value="1"/>
</dbReference>
<protein>
    <submittedName>
        <fullName evidence="10">Polyamine ABC transporter permease</fullName>
    </submittedName>
</protein>
<dbReference type="SUPFAM" id="SSF161098">
    <property type="entry name" value="MetI-like"/>
    <property type="match status" value="1"/>
</dbReference>
<comment type="caution">
    <text evidence="10">The sequence shown here is derived from an EMBL/GenBank/DDBJ whole genome shotgun (WGS) entry which is preliminary data.</text>
</comment>
<evidence type="ECO:0000256" key="1">
    <source>
        <dbReference type="ARBA" id="ARBA00004429"/>
    </source>
</evidence>
<evidence type="ECO:0000256" key="2">
    <source>
        <dbReference type="ARBA" id="ARBA00022448"/>
    </source>
</evidence>
<evidence type="ECO:0000256" key="4">
    <source>
        <dbReference type="ARBA" id="ARBA00022519"/>
    </source>
</evidence>
<evidence type="ECO:0000256" key="3">
    <source>
        <dbReference type="ARBA" id="ARBA00022475"/>
    </source>
</evidence>
<proteinExistence type="inferred from homology"/>
<evidence type="ECO:0000256" key="8">
    <source>
        <dbReference type="RuleBase" id="RU363032"/>
    </source>
</evidence>
<dbReference type="InterPro" id="IPR000515">
    <property type="entry name" value="MetI-like"/>
</dbReference>
<evidence type="ECO:0000256" key="6">
    <source>
        <dbReference type="ARBA" id="ARBA00022989"/>
    </source>
</evidence>
<reference evidence="10" key="1">
    <citation type="journal article" date="2014" name="Int. J. Syst. Evol. Microbiol.">
        <title>Complete genome sequence of Corynebacterium casei LMG S-19264T (=DSM 44701T), isolated from a smear-ripened cheese.</title>
        <authorList>
            <consortium name="US DOE Joint Genome Institute (JGI-PGF)"/>
            <person name="Walter F."/>
            <person name="Albersmeier A."/>
            <person name="Kalinowski J."/>
            <person name="Ruckert C."/>
        </authorList>
    </citation>
    <scope>NUCLEOTIDE SEQUENCE</scope>
    <source>
        <strain evidence="10">CGMCC 1.15254</strain>
    </source>
</reference>
<dbReference type="GO" id="GO:0055085">
    <property type="term" value="P:transmembrane transport"/>
    <property type="evidence" value="ECO:0007669"/>
    <property type="project" value="InterPro"/>
</dbReference>